<evidence type="ECO:0000256" key="2">
    <source>
        <dbReference type="ARBA" id="ARBA00023002"/>
    </source>
</evidence>
<reference evidence="4" key="2">
    <citation type="submission" date="2023-01" db="EMBL/GenBank/DDBJ databases">
        <title>Draft genome sequence of Paraferrimonas sedimenticola strain NBRC 101628.</title>
        <authorList>
            <person name="Sun Q."/>
            <person name="Mori K."/>
        </authorList>
    </citation>
    <scope>NUCLEOTIDE SEQUENCE</scope>
    <source>
        <strain evidence="4">NBRC 101628</strain>
    </source>
</reference>
<reference evidence="4" key="1">
    <citation type="journal article" date="2014" name="Int. J. Syst. Evol. Microbiol.">
        <title>Complete genome sequence of Corynebacterium casei LMG S-19264T (=DSM 44701T), isolated from a smear-ripened cheese.</title>
        <authorList>
            <consortium name="US DOE Joint Genome Institute (JGI-PGF)"/>
            <person name="Walter F."/>
            <person name="Albersmeier A."/>
            <person name="Kalinowski J."/>
            <person name="Ruckert C."/>
        </authorList>
    </citation>
    <scope>NUCLEOTIDE SEQUENCE</scope>
    <source>
        <strain evidence="4">NBRC 101628</strain>
    </source>
</reference>
<dbReference type="Proteomes" id="UP001161422">
    <property type="component" value="Unassembled WGS sequence"/>
</dbReference>
<dbReference type="CDD" id="cd05233">
    <property type="entry name" value="SDR_c"/>
    <property type="match status" value="1"/>
</dbReference>
<evidence type="ECO:0000256" key="1">
    <source>
        <dbReference type="ARBA" id="ARBA00006484"/>
    </source>
</evidence>
<dbReference type="PANTHER" id="PTHR44196">
    <property type="entry name" value="DEHYDROGENASE/REDUCTASE SDR FAMILY MEMBER 7B"/>
    <property type="match status" value="1"/>
</dbReference>
<accession>A0AA37W041</accession>
<dbReference type="SUPFAM" id="SSF51735">
    <property type="entry name" value="NAD(P)-binding Rossmann-fold domains"/>
    <property type="match status" value="2"/>
</dbReference>
<dbReference type="InterPro" id="IPR013120">
    <property type="entry name" value="FAR_NAD-bd"/>
</dbReference>
<dbReference type="InterPro" id="IPR020904">
    <property type="entry name" value="Sc_DH/Rdtase_CS"/>
</dbReference>
<dbReference type="PROSITE" id="PS00061">
    <property type="entry name" value="ADH_SHORT"/>
    <property type="match status" value="1"/>
</dbReference>
<dbReference type="Gene3D" id="3.40.50.720">
    <property type="entry name" value="NAD(P)-binding Rossmann-like Domain"/>
    <property type="match status" value="2"/>
</dbReference>
<protein>
    <submittedName>
        <fullName evidence="4">Short chain dehydrogenase</fullName>
    </submittedName>
</protein>
<keyword evidence="2" id="KW-0560">Oxidoreductase</keyword>
<dbReference type="RefSeq" id="WP_095506456.1">
    <property type="nucleotide sequence ID" value="NZ_BSNC01000003.1"/>
</dbReference>
<sequence>MHYFITGASGFLGRNLLKRLIRRPGNIFCLVHDQISEQRLVEIGQKLGLESDRLIPVHGDLRQPGLGLNAESQAVLKGQISHFFHLAAIYDLKADAEIQVSTNVEGTRNAMACAAEIGADCFHHISSIAVAGLYRGAFSEDMLEQAERLNHPYFMTKHLAEKAVRDGCPIPYRIYRPGIVVGDSNTGEADKVDGPYYFFKLLQKIRDNIPKWMPMLGLEGGRLNLVPVNFVTDAMDYLAHQEGLDGRCFHLTDSNPYRCGEVLNLFAKAAHAPPMVLRFNTRLVDLIPPHFVKTISNYPPLREFGQRVLDEYGIPEEMASFFNYPTRFDNRATRELLDAADIRCPDLNDYAEKLWDYWERHLDPDLFVERTLQHKLANKVVLITGASSGIGQATALRLAPSGAKLLMVARDPLRLNAVKAQVEERGGIAQTFTCDLSDEEQSKALIEQVLAEHGGIDLLINNAGRSIRRSVEASTERFHDYERTMAINYFGALRLILGFLPSMAKRRQGHVINISSIGVLTNAPRFSAYVASKSALESFCRCAASEYSDRNIRFTTINMPLVDTPMIAPTKLYDSVPLMSVDEAAEMVIEGVLKQPKRIATRLGIFGAVLHAIAPKLSEIIMNTAYRMFPDSEQLTQESDSRAAARKEQMISLAAMMRGIHF</sequence>
<dbReference type="NCBIfam" id="NF005539">
    <property type="entry name" value="PRK07201.1"/>
    <property type="match status" value="1"/>
</dbReference>
<evidence type="ECO:0000259" key="3">
    <source>
        <dbReference type="SMART" id="SM00822"/>
    </source>
</evidence>
<dbReference type="SMART" id="SM00822">
    <property type="entry name" value="PKS_KR"/>
    <property type="match status" value="1"/>
</dbReference>
<dbReference type="GO" id="GO:0016020">
    <property type="term" value="C:membrane"/>
    <property type="evidence" value="ECO:0007669"/>
    <property type="project" value="TreeGrafter"/>
</dbReference>
<keyword evidence="5" id="KW-1185">Reference proteome</keyword>
<comment type="similarity">
    <text evidence="1">Belongs to the short-chain dehydrogenases/reductases (SDR) family.</text>
</comment>
<dbReference type="InterPro" id="IPR002347">
    <property type="entry name" value="SDR_fam"/>
</dbReference>
<evidence type="ECO:0000313" key="4">
    <source>
        <dbReference type="EMBL" id="GLP95890.1"/>
    </source>
</evidence>
<dbReference type="PANTHER" id="PTHR44196:SF1">
    <property type="entry name" value="DEHYDROGENASE_REDUCTASE SDR FAMILY MEMBER 7B"/>
    <property type="match status" value="1"/>
</dbReference>
<feature type="domain" description="Ketoreductase" evidence="3">
    <location>
        <begin position="379"/>
        <end position="565"/>
    </location>
</feature>
<dbReference type="PRINTS" id="PR00080">
    <property type="entry name" value="SDRFAMILY"/>
</dbReference>
<dbReference type="InterPro" id="IPR057313">
    <property type="entry name" value="Maqu_2507-like"/>
</dbReference>
<dbReference type="CDD" id="cd05263">
    <property type="entry name" value="MupV_like_SDR_e"/>
    <property type="match status" value="1"/>
</dbReference>
<dbReference type="AlphaFoldDB" id="A0AA37W041"/>
<organism evidence="4 5">
    <name type="scientific">Paraferrimonas sedimenticola</name>
    <dbReference type="NCBI Taxonomy" id="375674"/>
    <lineage>
        <taxon>Bacteria</taxon>
        <taxon>Pseudomonadati</taxon>
        <taxon>Pseudomonadota</taxon>
        <taxon>Gammaproteobacteria</taxon>
        <taxon>Alteromonadales</taxon>
        <taxon>Ferrimonadaceae</taxon>
        <taxon>Paraferrimonas</taxon>
    </lineage>
</organism>
<dbReference type="InterPro" id="IPR057326">
    <property type="entry name" value="KR_dom"/>
</dbReference>
<dbReference type="Pfam" id="PF00106">
    <property type="entry name" value="adh_short"/>
    <property type="match status" value="1"/>
</dbReference>
<dbReference type="GO" id="GO:0016491">
    <property type="term" value="F:oxidoreductase activity"/>
    <property type="evidence" value="ECO:0007669"/>
    <property type="project" value="UniProtKB-KW"/>
</dbReference>
<dbReference type="EMBL" id="BSNC01000003">
    <property type="protein sequence ID" value="GLP95890.1"/>
    <property type="molecule type" value="Genomic_DNA"/>
</dbReference>
<gene>
    <name evidence="4" type="ORF">GCM10007895_11960</name>
</gene>
<comment type="caution">
    <text evidence="4">The sequence shown here is derived from an EMBL/GenBank/DDBJ whole genome shotgun (WGS) entry which is preliminary data.</text>
</comment>
<dbReference type="Pfam" id="PF07993">
    <property type="entry name" value="NAD_binding_4"/>
    <property type="match status" value="1"/>
</dbReference>
<name>A0AA37W041_9GAMM</name>
<evidence type="ECO:0000313" key="5">
    <source>
        <dbReference type="Proteomes" id="UP001161422"/>
    </source>
</evidence>
<dbReference type="PRINTS" id="PR00081">
    <property type="entry name" value="GDHRDH"/>
</dbReference>
<dbReference type="InterPro" id="IPR036291">
    <property type="entry name" value="NAD(P)-bd_dom_sf"/>
</dbReference>
<proteinExistence type="inferred from homology"/>